<comment type="caution">
    <text evidence="2">The sequence shown here is derived from an EMBL/GenBank/DDBJ whole genome shotgun (WGS) entry which is preliminary data.</text>
</comment>
<gene>
    <name evidence="2" type="ORF">GCM10022255_063430</name>
</gene>
<evidence type="ECO:0000313" key="2">
    <source>
        <dbReference type="EMBL" id="GAA4255261.1"/>
    </source>
</evidence>
<dbReference type="RefSeq" id="WP_345132252.1">
    <property type="nucleotide sequence ID" value="NZ_BAABAT010000020.1"/>
</dbReference>
<keyword evidence="3" id="KW-1185">Reference proteome</keyword>
<organism evidence="2 3">
    <name type="scientific">Dactylosporangium darangshiense</name>
    <dbReference type="NCBI Taxonomy" id="579108"/>
    <lineage>
        <taxon>Bacteria</taxon>
        <taxon>Bacillati</taxon>
        <taxon>Actinomycetota</taxon>
        <taxon>Actinomycetes</taxon>
        <taxon>Micromonosporales</taxon>
        <taxon>Micromonosporaceae</taxon>
        <taxon>Dactylosporangium</taxon>
    </lineage>
</organism>
<proteinExistence type="predicted"/>
<accession>A0ABP8DGD0</accession>
<reference evidence="3" key="1">
    <citation type="journal article" date="2019" name="Int. J. Syst. Evol. Microbiol.">
        <title>The Global Catalogue of Microorganisms (GCM) 10K type strain sequencing project: providing services to taxonomists for standard genome sequencing and annotation.</title>
        <authorList>
            <consortium name="The Broad Institute Genomics Platform"/>
            <consortium name="The Broad Institute Genome Sequencing Center for Infectious Disease"/>
            <person name="Wu L."/>
            <person name="Ma J."/>
        </authorList>
    </citation>
    <scope>NUCLEOTIDE SEQUENCE [LARGE SCALE GENOMIC DNA]</scope>
    <source>
        <strain evidence="3">JCM 17441</strain>
    </source>
</reference>
<evidence type="ECO:0000256" key="1">
    <source>
        <dbReference type="SAM" id="MobiDB-lite"/>
    </source>
</evidence>
<feature type="region of interest" description="Disordered" evidence="1">
    <location>
        <begin position="1"/>
        <end position="41"/>
    </location>
</feature>
<name>A0ABP8DGD0_9ACTN</name>
<protein>
    <submittedName>
        <fullName evidence="2">Uncharacterized protein</fullName>
    </submittedName>
</protein>
<sequence>MTQPVRPFQQPESHVTQEVHPAMAPPQFDLESSLSPAAAPELPWQGAAVAAPPAPVAAPPPPPAPVPVAAPPPPGRPIGPLAPTLPALHVGWHEVTAEALGQVRAGTGPAGLIIGVDYQRRPVPVRLFRPEPTRVTLVGGLWAQRILVFRALALGARVIVMGTDPRPWQGLGEWATGMNDRMVLWNDPRPPAAPASPRQPLLIVAPAGTPAQLGAWQTQIAVVPQLAPELAHTLQGVDLVMLQQLSPPEAAVAAAALNLPENGAGPLQEMTPDMLALMGGGANRYVWLAPTSIERQYHGQPAR</sequence>
<dbReference type="Proteomes" id="UP001500620">
    <property type="component" value="Unassembled WGS sequence"/>
</dbReference>
<dbReference type="EMBL" id="BAABAT010000020">
    <property type="protein sequence ID" value="GAA4255261.1"/>
    <property type="molecule type" value="Genomic_DNA"/>
</dbReference>
<evidence type="ECO:0000313" key="3">
    <source>
        <dbReference type="Proteomes" id="UP001500620"/>
    </source>
</evidence>